<dbReference type="InterPro" id="IPR029063">
    <property type="entry name" value="SAM-dependent_MTases_sf"/>
</dbReference>
<evidence type="ECO:0000256" key="13">
    <source>
        <dbReference type="ARBA" id="ARBA00048418"/>
    </source>
</evidence>
<evidence type="ECO:0000256" key="6">
    <source>
        <dbReference type="ARBA" id="ARBA00022691"/>
    </source>
</evidence>
<dbReference type="InterPro" id="IPR026610">
    <property type="entry name" value="Hen1"/>
</dbReference>
<feature type="non-terminal residue" evidence="14">
    <location>
        <position position="1"/>
    </location>
</feature>
<evidence type="ECO:0000313" key="15">
    <source>
        <dbReference type="Proteomes" id="UP000288216"/>
    </source>
</evidence>
<evidence type="ECO:0000256" key="5">
    <source>
        <dbReference type="ARBA" id="ARBA00022679"/>
    </source>
</evidence>
<evidence type="ECO:0000256" key="1">
    <source>
        <dbReference type="ARBA" id="ARBA00001946"/>
    </source>
</evidence>
<evidence type="ECO:0000256" key="9">
    <source>
        <dbReference type="ARBA" id="ARBA00022884"/>
    </source>
</evidence>
<dbReference type="GO" id="GO:0005737">
    <property type="term" value="C:cytoplasm"/>
    <property type="evidence" value="ECO:0007669"/>
    <property type="project" value="TreeGrafter"/>
</dbReference>
<organism evidence="14 15">
    <name type="scientific">Scyliorhinus torazame</name>
    <name type="common">Cloudy catshark</name>
    <name type="synonym">Catulus torazame</name>
    <dbReference type="NCBI Taxonomy" id="75743"/>
    <lineage>
        <taxon>Eukaryota</taxon>
        <taxon>Metazoa</taxon>
        <taxon>Chordata</taxon>
        <taxon>Craniata</taxon>
        <taxon>Vertebrata</taxon>
        <taxon>Chondrichthyes</taxon>
        <taxon>Elasmobranchii</taxon>
        <taxon>Galeomorphii</taxon>
        <taxon>Galeoidea</taxon>
        <taxon>Carcharhiniformes</taxon>
        <taxon>Scyliorhinidae</taxon>
        <taxon>Scyliorhinus</taxon>
    </lineage>
</organism>
<evidence type="ECO:0000313" key="14">
    <source>
        <dbReference type="EMBL" id="GCB82550.1"/>
    </source>
</evidence>
<dbReference type="GO" id="GO:0046872">
    <property type="term" value="F:metal ion binding"/>
    <property type="evidence" value="ECO:0007669"/>
    <property type="project" value="UniProtKB-KW"/>
</dbReference>
<evidence type="ECO:0000256" key="11">
    <source>
        <dbReference type="ARBA" id="ARBA00029981"/>
    </source>
</evidence>
<dbReference type="PANTHER" id="PTHR21404">
    <property type="entry name" value="HEN1"/>
    <property type="match status" value="1"/>
</dbReference>
<dbReference type="Proteomes" id="UP000288216">
    <property type="component" value="Unassembled WGS sequence"/>
</dbReference>
<keyword evidence="10" id="KW-0943">RNA-mediated gene silencing</keyword>
<reference evidence="14 15" key="1">
    <citation type="journal article" date="2018" name="Nat. Ecol. Evol.">
        <title>Shark genomes provide insights into elasmobranch evolution and the origin of vertebrates.</title>
        <authorList>
            <person name="Hara Y"/>
            <person name="Yamaguchi K"/>
            <person name="Onimaru K"/>
            <person name="Kadota M"/>
            <person name="Koyanagi M"/>
            <person name="Keeley SD"/>
            <person name="Tatsumi K"/>
            <person name="Tanaka K"/>
            <person name="Motone F"/>
            <person name="Kageyama Y"/>
            <person name="Nozu R"/>
            <person name="Adachi N"/>
            <person name="Nishimura O"/>
            <person name="Nakagawa R"/>
            <person name="Tanegashima C"/>
            <person name="Kiyatake I"/>
            <person name="Matsumoto R"/>
            <person name="Murakumo K"/>
            <person name="Nishida K"/>
            <person name="Terakita A"/>
            <person name="Kuratani S"/>
            <person name="Sato K"/>
            <person name="Hyodo S Kuraku.S."/>
        </authorList>
    </citation>
    <scope>NUCLEOTIDE SEQUENCE [LARGE SCALE GENOMIC DNA]</scope>
</reference>
<dbReference type="EMBL" id="BFAA01019542">
    <property type="protein sequence ID" value="GCB82550.1"/>
    <property type="molecule type" value="Genomic_DNA"/>
</dbReference>
<dbReference type="OrthoDB" id="2154311at2759"/>
<dbReference type="AlphaFoldDB" id="A0A401QB05"/>
<keyword evidence="9" id="KW-0694">RNA-binding</keyword>
<evidence type="ECO:0000256" key="7">
    <source>
        <dbReference type="ARBA" id="ARBA00022723"/>
    </source>
</evidence>
<keyword evidence="6" id="KW-0949">S-adenosyl-L-methionine</keyword>
<protein>
    <recommendedName>
        <fullName evidence="3">Small RNA 2'-O-methyltransferase</fullName>
        <ecNumber evidence="12">2.1.1.386</ecNumber>
    </recommendedName>
    <alternativeName>
        <fullName evidence="11">HEN1 methyltransferase homolog 1</fullName>
    </alternativeName>
</protein>
<dbReference type="PANTHER" id="PTHR21404:SF3">
    <property type="entry name" value="SMALL RNA 2'-O-METHYLTRANSFERASE"/>
    <property type="match status" value="1"/>
</dbReference>
<dbReference type="GO" id="GO:0001510">
    <property type="term" value="P:RNA methylation"/>
    <property type="evidence" value="ECO:0007669"/>
    <property type="project" value="InterPro"/>
</dbReference>
<keyword evidence="4" id="KW-0489">Methyltransferase</keyword>
<comment type="similarity">
    <text evidence="2">Belongs to the methyltransferase superfamily. HEN1 family.</text>
</comment>
<evidence type="ECO:0000256" key="8">
    <source>
        <dbReference type="ARBA" id="ARBA00022842"/>
    </source>
</evidence>
<dbReference type="GO" id="GO:0030422">
    <property type="term" value="P:siRNA processing"/>
    <property type="evidence" value="ECO:0007669"/>
    <property type="project" value="TreeGrafter"/>
</dbReference>
<keyword evidence="8" id="KW-0460">Magnesium</keyword>
<gene>
    <name evidence="14" type="ORF">scyTo_0021641</name>
</gene>
<evidence type="ECO:0000256" key="3">
    <source>
        <dbReference type="ARBA" id="ARBA00021330"/>
    </source>
</evidence>
<evidence type="ECO:0000256" key="4">
    <source>
        <dbReference type="ARBA" id="ARBA00022603"/>
    </source>
</evidence>
<accession>A0A401QB05</accession>
<comment type="caution">
    <text evidence="14">The sequence shown here is derived from an EMBL/GenBank/DDBJ whole genome shotgun (WGS) entry which is preliminary data.</text>
</comment>
<keyword evidence="5" id="KW-0808">Transferase</keyword>
<dbReference type="GO" id="GO:0003723">
    <property type="term" value="F:RNA binding"/>
    <property type="evidence" value="ECO:0007669"/>
    <property type="project" value="UniProtKB-KW"/>
</dbReference>
<dbReference type="GO" id="GO:0005634">
    <property type="term" value="C:nucleus"/>
    <property type="evidence" value="ECO:0007669"/>
    <property type="project" value="TreeGrafter"/>
</dbReference>
<keyword evidence="15" id="KW-1185">Reference proteome</keyword>
<comment type="catalytic activity">
    <reaction evidence="13">
        <text>small RNA 3'-end nucleotide + S-adenosyl-L-methionine = small RNA 3'-end 2'-O-methylnucleotide + S-adenosyl-L-homocysteine + H(+)</text>
        <dbReference type="Rhea" id="RHEA:37887"/>
        <dbReference type="Rhea" id="RHEA-COMP:10415"/>
        <dbReference type="Rhea" id="RHEA-COMP:10416"/>
        <dbReference type="ChEBI" id="CHEBI:15378"/>
        <dbReference type="ChEBI" id="CHEBI:57856"/>
        <dbReference type="ChEBI" id="CHEBI:59789"/>
        <dbReference type="ChEBI" id="CHEBI:74896"/>
        <dbReference type="ChEBI" id="CHEBI:74898"/>
        <dbReference type="EC" id="2.1.1.386"/>
    </reaction>
</comment>
<evidence type="ECO:0000256" key="2">
    <source>
        <dbReference type="ARBA" id="ARBA00009026"/>
    </source>
</evidence>
<dbReference type="GO" id="GO:0034587">
    <property type="term" value="P:piRNA processing"/>
    <property type="evidence" value="ECO:0007669"/>
    <property type="project" value="TreeGrafter"/>
</dbReference>
<dbReference type="STRING" id="75743.A0A401QB05"/>
<evidence type="ECO:0000256" key="12">
    <source>
        <dbReference type="ARBA" id="ARBA00035025"/>
    </source>
</evidence>
<keyword evidence="7" id="KW-0479">Metal-binding</keyword>
<dbReference type="OMA" id="FCSCIEL"/>
<comment type="cofactor">
    <cofactor evidence="1">
        <name>Mg(2+)</name>
        <dbReference type="ChEBI" id="CHEBI:18420"/>
    </cofactor>
</comment>
<sequence>FSTGDETNRMETMNFTPPLYKQRYQLVSELVEKYRARKVADLGCAECTLLSRLKFCSCIELLVGVDTDLELLKENM</sequence>
<evidence type="ECO:0000256" key="10">
    <source>
        <dbReference type="ARBA" id="ARBA00023158"/>
    </source>
</evidence>
<dbReference type="EC" id="2.1.1.386" evidence="12"/>
<dbReference type="Gene3D" id="3.40.50.150">
    <property type="entry name" value="Vaccinia Virus protein VP39"/>
    <property type="match status" value="1"/>
</dbReference>
<dbReference type="GO" id="GO:0090486">
    <property type="term" value="F:small RNA 2'-O-methyltransferase activity"/>
    <property type="evidence" value="ECO:0007669"/>
    <property type="project" value="UniProtKB-EC"/>
</dbReference>
<proteinExistence type="inferred from homology"/>
<name>A0A401QB05_SCYTO</name>